<organism evidence="8 9">
    <name type="scientific">Arabidopsis thaliana</name>
    <name type="common">Mouse-ear cress</name>
    <dbReference type="NCBI Taxonomy" id="3702"/>
    <lineage>
        <taxon>Eukaryota</taxon>
        <taxon>Viridiplantae</taxon>
        <taxon>Streptophyta</taxon>
        <taxon>Embryophyta</taxon>
        <taxon>Tracheophyta</taxon>
        <taxon>Spermatophyta</taxon>
        <taxon>Magnoliopsida</taxon>
        <taxon>eudicotyledons</taxon>
        <taxon>Gunneridae</taxon>
        <taxon>Pentapetalae</taxon>
        <taxon>rosids</taxon>
        <taxon>malvids</taxon>
        <taxon>Brassicales</taxon>
        <taxon>Brassicaceae</taxon>
        <taxon>Camelineae</taxon>
        <taxon>Arabidopsis</taxon>
    </lineage>
</organism>
<reference evidence="8 9" key="1">
    <citation type="submission" date="2020-09" db="EMBL/GenBank/DDBJ databases">
        <authorList>
            <person name="Ashkenazy H."/>
        </authorList>
    </citation>
    <scope>NUCLEOTIDE SEQUENCE [LARGE SCALE GENOMIC DNA]</scope>
    <source>
        <strain evidence="9">cv. Cdm-0</strain>
    </source>
</reference>
<dbReference type="GO" id="GO:0051707">
    <property type="term" value="P:response to other organism"/>
    <property type="evidence" value="ECO:0007669"/>
    <property type="project" value="UniProtKB-ARBA"/>
</dbReference>
<dbReference type="InterPro" id="IPR038005">
    <property type="entry name" value="RX-like_CC"/>
</dbReference>
<feature type="domain" description="NB-ARC" evidence="4">
    <location>
        <begin position="174"/>
        <end position="346"/>
    </location>
</feature>
<dbReference type="Gene3D" id="1.10.10.10">
    <property type="entry name" value="Winged helix-like DNA-binding domain superfamily/Winged helix DNA-binding domain"/>
    <property type="match status" value="1"/>
</dbReference>
<dbReference type="GO" id="GO:0006952">
    <property type="term" value="P:defense response"/>
    <property type="evidence" value="ECO:0007669"/>
    <property type="project" value="UniProtKB-KW"/>
</dbReference>
<gene>
    <name evidence="8" type="ORF">AT9943_LOCUS4164</name>
</gene>
<feature type="domain" description="Disease resistance protein winged helix" evidence="6">
    <location>
        <begin position="437"/>
        <end position="508"/>
    </location>
</feature>
<evidence type="ECO:0000259" key="7">
    <source>
        <dbReference type="Pfam" id="PF23598"/>
    </source>
</evidence>
<name>A0A7G2E1T8_ARATH</name>
<evidence type="ECO:0000313" key="8">
    <source>
        <dbReference type="EMBL" id="CAD5315815.1"/>
    </source>
</evidence>
<evidence type="ECO:0000256" key="2">
    <source>
        <dbReference type="ARBA" id="ARBA00022741"/>
    </source>
</evidence>
<dbReference type="Gene3D" id="1.10.8.430">
    <property type="entry name" value="Helical domain of apoptotic protease-activating factors"/>
    <property type="match status" value="1"/>
</dbReference>
<dbReference type="Pfam" id="PF00931">
    <property type="entry name" value="NB-ARC"/>
    <property type="match status" value="1"/>
</dbReference>
<dbReference type="FunFam" id="3.40.50.300:FF:001091">
    <property type="entry name" value="Probable disease resistance protein At1g61300"/>
    <property type="match status" value="1"/>
</dbReference>
<dbReference type="InterPro" id="IPR027417">
    <property type="entry name" value="P-loop_NTPase"/>
</dbReference>
<dbReference type="InterPro" id="IPR058922">
    <property type="entry name" value="WHD_DRP"/>
</dbReference>
<keyword evidence="2" id="KW-0547">Nucleotide-binding</keyword>
<dbReference type="InterPro" id="IPR044974">
    <property type="entry name" value="Disease_R_plants"/>
</dbReference>
<feature type="domain" description="Disease resistance N-terminal" evidence="5">
    <location>
        <begin position="12"/>
        <end position="94"/>
    </location>
</feature>
<dbReference type="GO" id="GO:0043531">
    <property type="term" value="F:ADP binding"/>
    <property type="evidence" value="ECO:0007669"/>
    <property type="project" value="InterPro"/>
</dbReference>
<dbReference type="InterPro" id="IPR002182">
    <property type="entry name" value="NB-ARC"/>
</dbReference>
<accession>A0A7G2E1T8</accession>
<dbReference type="Pfam" id="PF23598">
    <property type="entry name" value="LRR_14"/>
    <property type="match status" value="1"/>
</dbReference>
<dbReference type="InterPro" id="IPR032675">
    <property type="entry name" value="LRR_dom_sf"/>
</dbReference>
<dbReference type="AlphaFoldDB" id="A0A7G2E1T8"/>
<dbReference type="FunFam" id="1.10.10.10:FF:000322">
    <property type="entry name" value="Probable disease resistance protein At1g63360"/>
    <property type="match status" value="1"/>
</dbReference>
<feature type="domain" description="Disease resistance R13L4/SHOC-2-like LRR" evidence="7">
    <location>
        <begin position="558"/>
        <end position="875"/>
    </location>
</feature>
<dbReference type="EMBL" id="LR881466">
    <property type="protein sequence ID" value="CAD5315815.1"/>
    <property type="molecule type" value="Genomic_DNA"/>
</dbReference>
<dbReference type="InterPro" id="IPR042197">
    <property type="entry name" value="Apaf_helical"/>
</dbReference>
<dbReference type="PRINTS" id="PR00364">
    <property type="entry name" value="DISEASERSIST"/>
</dbReference>
<dbReference type="Pfam" id="PF18052">
    <property type="entry name" value="Rx_N"/>
    <property type="match status" value="1"/>
</dbReference>
<dbReference type="FunFam" id="1.10.8.430:FF:000003">
    <property type="entry name" value="Probable disease resistance protein At5g66910"/>
    <property type="match status" value="1"/>
</dbReference>
<protein>
    <submittedName>
        <fullName evidence="8">(thale cress) hypothetical protein</fullName>
    </submittedName>
</protein>
<keyword evidence="1" id="KW-0677">Repeat</keyword>
<sequence length="907" mass="104881">MIDGCGASVELVSFGVEKLWDRLSQEYEQFKGVEDQVTELKSNLNLLKSFLKDADAKKHVSEMVRHCVEEIKDIVYDTEDIIETFILKEKVENKRGIMKRIKRFASTIVDRRELASDIGGISKRISKVIQDMQSFGVQQIITDGSRSSHPLQERQREMRHTFSRDYENDFVGMEANVKKLVGYLVEKDDYQIVSLTGMGGLGKTTLARQVFNHDVVKDRFDGFAWVSVSQEFTRISVWQTILQNLTSKERKEEIQNMKEADLHDDLFRLLESSKSLIVLDDIWKEEDWDLIKPIFPPKKGWKVLLTSRTESIAMRGDTTYISFKPKCLSIPDSWTLFQSIAMPRKDTSEFKVDEEMENMGKKMIKHCGGLPLAVKVLGGLLAAKYTLHDWKRLSENSGSHIVETTSGNNSSIDHVLSMSFEELPNYLKHCFLYLAHFPEDHEIDVEKLHYYWAAEGISERRHYDGETIRDIGDSYLEELVRRNMVISERDVLTSRFETCRLHDMMREICLFKAKEENFLQIVSNHSPTSNAQTLGASRRFVLHNPTTLHVERYKNNPKLRSLVVVSDDIGNRRWMLSGSIFTRVKLLRVLDLVQAKFKGGKLPSDIGKLIHLRYLSLKDDKVSHLPSSLRNLVLLIYLDIRTDFTDIFVPNVFMGMRELRYLELPRFMHEKTKLELSNLEKLEALENFSTKSSSLEDLRGMVRLRTLVIILSEGTSLQTLSASVCGLRHLENFKIMENAGVNRMGEERMVLDFTYLKKLTLSIEMPRLPKIQHLPSHLTVLDLSYCCLEEDPMPILEKLLELKDLSLDYLSFSGRKMVCSAGGFPQLRKLALDEQEEWEEWIVEEGSMSRLHTLSIWSSTLKELPDGLRFIYSLKNLIMGKSWMERLSERGEEFYKVQNIPSIKFSS</sequence>
<evidence type="ECO:0000256" key="3">
    <source>
        <dbReference type="ARBA" id="ARBA00022821"/>
    </source>
</evidence>
<evidence type="ECO:0000259" key="5">
    <source>
        <dbReference type="Pfam" id="PF18052"/>
    </source>
</evidence>
<dbReference type="Gene3D" id="3.40.50.300">
    <property type="entry name" value="P-loop containing nucleotide triphosphate hydrolases"/>
    <property type="match status" value="1"/>
</dbReference>
<dbReference type="CDD" id="cd14798">
    <property type="entry name" value="RX-CC_like"/>
    <property type="match status" value="1"/>
</dbReference>
<proteinExistence type="predicted"/>
<dbReference type="PANTHER" id="PTHR23155:SF1185">
    <property type="entry name" value="DISEASE RESISTANCE RPP8-LIKE PROTEIN 3-RELATED"/>
    <property type="match status" value="1"/>
</dbReference>
<dbReference type="InterPro" id="IPR041118">
    <property type="entry name" value="Rx_N"/>
</dbReference>
<evidence type="ECO:0000313" key="9">
    <source>
        <dbReference type="Proteomes" id="UP000516314"/>
    </source>
</evidence>
<dbReference type="Proteomes" id="UP000516314">
    <property type="component" value="Chromosome 1"/>
</dbReference>
<dbReference type="SUPFAM" id="SSF52540">
    <property type="entry name" value="P-loop containing nucleoside triphosphate hydrolases"/>
    <property type="match status" value="1"/>
</dbReference>
<dbReference type="InterPro" id="IPR036388">
    <property type="entry name" value="WH-like_DNA-bd_sf"/>
</dbReference>
<dbReference type="Gene3D" id="1.20.5.4130">
    <property type="match status" value="1"/>
</dbReference>
<dbReference type="PANTHER" id="PTHR23155">
    <property type="entry name" value="DISEASE RESISTANCE PROTEIN RP"/>
    <property type="match status" value="1"/>
</dbReference>
<dbReference type="Gene3D" id="3.80.10.10">
    <property type="entry name" value="Ribonuclease Inhibitor"/>
    <property type="match status" value="1"/>
</dbReference>
<evidence type="ECO:0000259" key="6">
    <source>
        <dbReference type="Pfam" id="PF23559"/>
    </source>
</evidence>
<keyword evidence="3" id="KW-0611">Plant defense</keyword>
<evidence type="ECO:0000256" key="1">
    <source>
        <dbReference type="ARBA" id="ARBA00022737"/>
    </source>
</evidence>
<dbReference type="InterPro" id="IPR055414">
    <property type="entry name" value="LRR_R13L4/SHOC2-like"/>
</dbReference>
<dbReference type="Pfam" id="PF23559">
    <property type="entry name" value="WHD_DRP"/>
    <property type="match status" value="1"/>
</dbReference>
<dbReference type="SUPFAM" id="SSF52058">
    <property type="entry name" value="L domain-like"/>
    <property type="match status" value="1"/>
</dbReference>
<evidence type="ECO:0000259" key="4">
    <source>
        <dbReference type="Pfam" id="PF00931"/>
    </source>
</evidence>